<evidence type="ECO:0000256" key="2">
    <source>
        <dbReference type="SAM" id="SignalP"/>
    </source>
</evidence>
<evidence type="ECO:0000313" key="4">
    <source>
        <dbReference type="Proteomes" id="UP000051461"/>
    </source>
</evidence>
<dbReference type="Proteomes" id="UP000051461">
    <property type="component" value="Unassembled WGS sequence"/>
</dbReference>
<dbReference type="AlphaFoldDB" id="A0A0R1H8P0"/>
<feature type="signal peptide" evidence="2">
    <location>
        <begin position="1"/>
        <end position="18"/>
    </location>
</feature>
<comment type="caution">
    <text evidence="3">The sequence shown here is derived from an EMBL/GenBank/DDBJ whole genome shotgun (WGS) entry which is preliminary data.</text>
</comment>
<keyword evidence="4" id="KW-1185">Reference proteome</keyword>
<dbReference type="STRING" id="1423726.FC07_GL001784"/>
<evidence type="ECO:0008006" key="5">
    <source>
        <dbReference type="Google" id="ProtNLM"/>
    </source>
</evidence>
<gene>
    <name evidence="3" type="ORF">FC07_GL001784</name>
</gene>
<dbReference type="EMBL" id="AZDA01000026">
    <property type="protein sequence ID" value="KRK39986.1"/>
    <property type="molecule type" value="Genomic_DNA"/>
</dbReference>
<dbReference type="OrthoDB" id="2297085at2"/>
<dbReference type="RefSeq" id="WP_057903970.1">
    <property type="nucleotide sequence ID" value="NZ_AZDA01000026.1"/>
</dbReference>
<evidence type="ECO:0000256" key="1">
    <source>
        <dbReference type="SAM" id="MobiDB-lite"/>
    </source>
</evidence>
<feature type="region of interest" description="Disordered" evidence="1">
    <location>
        <begin position="28"/>
        <end position="53"/>
    </location>
</feature>
<accession>A0A0R1H8P0</accession>
<reference evidence="3 4" key="1">
    <citation type="journal article" date="2015" name="Genome Announc.">
        <title>Expanding the biotechnology potential of lactobacilli through comparative genomics of 213 strains and associated genera.</title>
        <authorList>
            <person name="Sun Z."/>
            <person name="Harris H.M."/>
            <person name="McCann A."/>
            <person name="Guo C."/>
            <person name="Argimon S."/>
            <person name="Zhang W."/>
            <person name="Yang X."/>
            <person name="Jeffery I.B."/>
            <person name="Cooney J.C."/>
            <person name="Kagawa T.F."/>
            <person name="Liu W."/>
            <person name="Song Y."/>
            <person name="Salvetti E."/>
            <person name="Wrobel A."/>
            <person name="Rasinkangas P."/>
            <person name="Parkhill J."/>
            <person name="Rea M.C."/>
            <person name="O'Sullivan O."/>
            <person name="Ritari J."/>
            <person name="Douillard F.P."/>
            <person name="Paul Ross R."/>
            <person name="Yang R."/>
            <person name="Briner A.E."/>
            <person name="Felis G.E."/>
            <person name="de Vos W.M."/>
            <person name="Barrangou R."/>
            <person name="Klaenhammer T.R."/>
            <person name="Caufield P.W."/>
            <person name="Cui Y."/>
            <person name="Zhang H."/>
            <person name="O'Toole P.W."/>
        </authorList>
    </citation>
    <scope>NUCLEOTIDE SEQUENCE [LARGE SCALE GENOMIC DNA]</scope>
    <source>
        <strain evidence="3 4">DSM 20003</strain>
    </source>
</reference>
<evidence type="ECO:0000313" key="3">
    <source>
        <dbReference type="EMBL" id="KRK39986.1"/>
    </source>
</evidence>
<protein>
    <recommendedName>
        <fullName evidence="5">Lipoprotein</fullName>
    </recommendedName>
</protein>
<name>A0A0R1H8P0_9LACO</name>
<dbReference type="PROSITE" id="PS51257">
    <property type="entry name" value="PROKAR_LIPOPROTEIN"/>
    <property type="match status" value="1"/>
</dbReference>
<feature type="chain" id="PRO_5039251147" description="Lipoprotein" evidence="2">
    <location>
        <begin position="19"/>
        <end position="223"/>
    </location>
</feature>
<dbReference type="PATRIC" id="fig|1423726.3.peg.1851"/>
<proteinExistence type="predicted"/>
<organism evidence="3 4">
    <name type="scientific">Loigolactobacillus bifermentans DSM 20003</name>
    <dbReference type="NCBI Taxonomy" id="1423726"/>
    <lineage>
        <taxon>Bacteria</taxon>
        <taxon>Bacillati</taxon>
        <taxon>Bacillota</taxon>
        <taxon>Bacilli</taxon>
        <taxon>Lactobacillales</taxon>
        <taxon>Lactobacillaceae</taxon>
        <taxon>Loigolactobacillus</taxon>
    </lineage>
</organism>
<keyword evidence="2" id="KW-0732">Signal</keyword>
<feature type="compositionally biased region" description="Low complexity" evidence="1">
    <location>
        <begin position="28"/>
        <end position="46"/>
    </location>
</feature>
<sequence>MKKGLMIGATLLMGLSLAACGNSKVDNGDGASSSSAVSKNKASSSKEVTNGSPEKVGQWKYFEDFDANGTLEKVNTFNKEVKQGDVTVTIKNVKVYSMKPKNDNAKKIASEYFNASGVNNPYYVVQVNWSAKNAGSEELQTNGLENIVTNKGQQIDTGSGLQDAGTGATVASGASSEFEANGLIKGATAKDINKLTLKFGSICTTSDYTDVSPEVTGIELDLK</sequence>